<keyword evidence="2" id="KW-1003">Cell membrane</keyword>
<evidence type="ECO:0000259" key="8">
    <source>
        <dbReference type="PROSITE" id="PS50850"/>
    </source>
</evidence>
<evidence type="ECO:0000313" key="10">
    <source>
        <dbReference type="Proteomes" id="UP001589647"/>
    </source>
</evidence>
<dbReference type="RefSeq" id="WP_189647814.1">
    <property type="nucleotide sequence ID" value="NZ_BMRC01000005.1"/>
</dbReference>
<feature type="transmembrane region" description="Helical" evidence="7">
    <location>
        <begin position="49"/>
        <end position="70"/>
    </location>
</feature>
<evidence type="ECO:0000256" key="1">
    <source>
        <dbReference type="ARBA" id="ARBA00004651"/>
    </source>
</evidence>
<evidence type="ECO:0000256" key="5">
    <source>
        <dbReference type="ARBA" id="ARBA00023136"/>
    </source>
</evidence>
<comment type="subcellular location">
    <subcellularLocation>
        <location evidence="1">Cell membrane</location>
        <topology evidence="1">Multi-pass membrane protein</topology>
    </subcellularLocation>
</comment>
<reference evidence="9 10" key="1">
    <citation type="submission" date="2024-09" db="EMBL/GenBank/DDBJ databases">
        <authorList>
            <person name="Sun Q."/>
            <person name="Mori K."/>
        </authorList>
    </citation>
    <scope>NUCLEOTIDE SEQUENCE [LARGE SCALE GENOMIC DNA]</scope>
    <source>
        <strain evidence="9 10">CCM 3426</strain>
    </source>
</reference>
<gene>
    <name evidence="9" type="ORF">ACFFV7_47040</name>
</gene>
<keyword evidence="3 7" id="KW-0812">Transmembrane</keyword>
<feature type="domain" description="Major facilitator superfamily (MFS) profile" evidence="8">
    <location>
        <begin position="10"/>
        <end position="379"/>
    </location>
</feature>
<organism evidence="9 10">
    <name type="scientific">Nonomuraea spiralis</name>
    <dbReference type="NCBI Taxonomy" id="46182"/>
    <lineage>
        <taxon>Bacteria</taxon>
        <taxon>Bacillati</taxon>
        <taxon>Actinomycetota</taxon>
        <taxon>Actinomycetes</taxon>
        <taxon>Streptosporangiales</taxon>
        <taxon>Streptosporangiaceae</taxon>
        <taxon>Nonomuraea</taxon>
    </lineage>
</organism>
<dbReference type="PANTHER" id="PTHR43124">
    <property type="entry name" value="PURINE EFFLUX PUMP PBUE"/>
    <property type="match status" value="1"/>
</dbReference>
<comment type="caution">
    <text evidence="9">The sequence shown here is derived from an EMBL/GenBank/DDBJ whole genome shotgun (WGS) entry which is preliminary data.</text>
</comment>
<feature type="transmembrane region" description="Helical" evidence="7">
    <location>
        <begin position="163"/>
        <end position="185"/>
    </location>
</feature>
<dbReference type="PROSITE" id="PS50850">
    <property type="entry name" value="MFS"/>
    <property type="match status" value="1"/>
</dbReference>
<feature type="transmembrane region" description="Helical" evidence="7">
    <location>
        <begin position="270"/>
        <end position="288"/>
    </location>
</feature>
<evidence type="ECO:0000313" key="9">
    <source>
        <dbReference type="EMBL" id="MFB9208810.1"/>
    </source>
</evidence>
<dbReference type="SUPFAM" id="SSF103473">
    <property type="entry name" value="MFS general substrate transporter"/>
    <property type="match status" value="1"/>
</dbReference>
<dbReference type="InterPro" id="IPR020846">
    <property type="entry name" value="MFS_dom"/>
</dbReference>
<feature type="transmembrane region" description="Helical" evidence="7">
    <location>
        <begin position="357"/>
        <end position="376"/>
    </location>
</feature>
<dbReference type="Gene3D" id="1.20.1250.20">
    <property type="entry name" value="MFS general substrate transporter like domains"/>
    <property type="match status" value="1"/>
</dbReference>
<protein>
    <submittedName>
        <fullName evidence="9">MFS transporter</fullName>
    </submittedName>
</protein>
<evidence type="ECO:0000256" key="4">
    <source>
        <dbReference type="ARBA" id="ARBA00022989"/>
    </source>
</evidence>
<dbReference type="EMBL" id="JBHMEI010000078">
    <property type="protein sequence ID" value="MFB9208810.1"/>
    <property type="molecule type" value="Genomic_DNA"/>
</dbReference>
<keyword evidence="10" id="KW-1185">Reference proteome</keyword>
<keyword evidence="5 7" id="KW-0472">Membrane</keyword>
<dbReference type="PANTHER" id="PTHR43124:SF3">
    <property type="entry name" value="CHLORAMPHENICOL EFFLUX PUMP RV0191"/>
    <property type="match status" value="1"/>
</dbReference>
<feature type="transmembrane region" description="Helical" evidence="7">
    <location>
        <begin position="77"/>
        <end position="96"/>
    </location>
</feature>
<dbReference type="InterPro" id="IPR036259">
    <property type="entry name" value="MFS_trans_sf"/>
</dbReference>
<dbReference type="InterPro" id="IPR050189">
    <property type="entry name" value="MFS_Efflux_Transporters"/>
</dbReference>
<accession>A0ABV5IXV2</accession>
<evidence type="ECO:0000256" key="3">
    <source>
        <dbReference type="ARBA" id="ARBA00022692"/>
    </source>
</evidence>
<feature type="transmembrane region" description="Helical" evidence="7">
    <location>
        <begin position="206"/>
        <end position="223"/>
    </location>
</feature>
<evidence type="ECO:0000256" key="2">
    <source>
        <dbReference type="ARBA" id="ARBA00022475"/>
    </source>
</evidence>
<evidence type="ECO:0000256" key="6">
    <source>
        <dbReference type="SAM" id="MobiDB-lite"/>
    </source>
</evidence>
<feature type="transmembrane region" description="Helical" evidence="7">
    <location>
        <begin position="135"/>
        <end position="157"/>
    </location>
</feature>
<feature type="transmembrane region" description="Helical" evidence="7">
    <location>
        <begin position="294"/>
        <end position="311"/>
    </location>
</feature>
<feature type="region of interest" description="Disordered" evidence="6">
    <location>
        <begin position="380"/>
        <end position="405"/>
    </location>
</feature>
<proteinExistence type="predicted"/>
<dbReference type="Pfam" id="PF07690">
    <property type="entry name" value="MFS_1"/>
    <property type="match status" value="1"/>
</dbReference>
<name>A0ABV5IXV2_9ACTN</name>
<sequence length="405" mass="40855">MELTARRPAVGLAVLFTVALTTITTETLPMGLLPQMSDGLGASQDRIGWLVGGYSLVIIVITMPLATMTARLDRRRLLVLIMGLFAVGNALLAIAPNYPTALLARLVTASGHGVLWSAMAGYAASLVTRDKAGRAVAVVFAGNSAALTAGVPLGTLLGQAAGWRTGFAVLSGLSALLLVAARILLPEQSASPAPSGLRGALRLPSVRIVTAATALVMLGQFTLHTYLVPYLGDADQSGGATTVALFVFGAAGILGVWAAGLLADRGTGRYLLVTLGLHAAAIAVLPATGGAVTVAVIAVWGLAYAALPTLLQTFALKTAPHAVAAASTLFIIAFNLGITAGSTLGGQTLRLLGPGPLPVAAALPVLAAAATIAVGLHRARKPPRPAHARQTGAATGDPAAARQRA</sequence>
<feature type="transmembrane region" description="Helical" evidence="7">
    <location>
        <begin position="102"/>
        <end position="123"/>
    </location>
</feature>
<feature type="transmembrane region" description="Helical" evidence="7">
    <location>
        <begin position="323"/>
        <end position="345"/>
    </location>
</feature>
<dbReference type="CDD" id="cd17324">
    <property type="entry name" value="MFS_NepI_like"/>
    <property type="match status" value="1"/>
</dbReference>
<keyword evidence="4 7" id="KW-1133">Transmembrane helix</keyword>
<feature type="transmembrane region" description="Helical" evidence="7">
    <location>
        <begin position="243"/>
        <end position="263"/>
    </location>
</feature>
<evidence type="ECO:0000256" key="7">
    <source>
        <dbReference type="SAM" id="Phobius"/>
    </source>
</evidence>
<dbReference type="Proteomes" id="UP001589647">
    <property type="component" value="Unassembled WGS sequence"/>
</dbReference>
<dbReference type="InterPro" id="IPR011701">
    <property type="entry name" value="MFS"/>
</dbReference>